<name>A0A7J7J6Q0_BUGNE</name>
<keyword evidence="1" id="KW-1133">Transmembrane helix</keyword>
<organism evidence="2 3">
    <name type="scientific">Bugula neritina</name>
    <name type="common">Brown bryozoan</name>
    <name type="synonym">Sertularia neritina</name>
    <dbReference type="NCBI Taxonomy" id="10212"/>
    <lineage>
        <taxon>Eukaryota</taxon>
        <taxon>Metazoa</taxon>
        <taxon>Spiralia</taxon>
        <taxon>Lophotrochozoa</taxon>
        <taxon>Bryozoa</taxon>
        <taxon>Gymnolaemata</taxon>
        <taxon>Cheilostomatida</taxon>
        <taxon>Flustrina</taxon>
        <taxon>Buguloidea</taxon>
        <taxon>Bugulidae</taxon>
        <taxon>Bugula</taxon>
    </lineage>
</organism>
<keyword evidence="1" id="KW-0812">Transmembrane</keyword>
<feature type="transmembrane region" description="Helical" evidence="1">
    <location>
        <begin position="33"/>
        <end position="57"/>
    </location>
</feature>
<sequence>MSKITCIWITISMTSTPEELSLTMYCTHSWLEMSVFVKCWLVIHSSTLFWCTLFTCGSLGRGRDSVSRVCFGLCVGCVLQLLCLFIGYTGHTVSIYRSYWTYCVYL</sequence>
<gene>
    <name evidence="2" type="ORF">EB796_020281</name>
</gene>
<keyword evidence="3" id="KW-1185">Reference proteome</keyword>
<dbReference type="AlphaFoldDB" id="A0A7J7J6Q0"/>
<dbReference type="Proteomes" id="UP000593567">
    <property type="component" value="Unassembled WGS sequence"/>
</dbReference>
<protein>
    <submittedName>
        <fullName evidence="2">Uncharacterized protein</fullName>
    </submittedName>
</protein>
<accession>A0A7J7J6Q0</accession>
<evidence type="ECO:0000313" key="3">
    <source>
        <dbReference type="Proteomes" id="UP000593567"/>
    </source>
</evidence>
<feature type="transmembrane region" description="Helical" evidence="1">
    <location>
        <begin position="69"/>
        <end position="88"/>
    </location>
</feature>
<proteinExistence type="predicted"/>
<evidence type="ECO:0000313" key="2">
    <source>
        <dbReference type="EMBL" id="KAF6021414.1"/>
    </source>
</evidence>
<comment type="caution">
    <text evidence="2">The sequence shown here is derived from an EMBL/GenBank/DDBJ whole genome shotgun (WGS) entry which is preliminary data.</text>
</comment>
<reference evidence="2" key="1">
    <citation type="submission" date="2020-06" db="EMBL/GenBank/DDBJ databases">
        <title>Draft genome of Bugula neritina, a colonial animal packing powerful symbionts and potential medicines.</title>
        <authorList>
            <person name="Rayko M."/>
        </authorList>
    </citation>
    <scope>NUCLEOTIDE SEQUENCE [LARGE SCALE GENOMIC DNA]</scope>
    <source>
        <strain evidence="2">Kwan_BN1</strain>
    </source>
</reference>
<keyword evidence="1" id="KW-0472">Membrane</keyword>
<dbReference type="EMBL" id="VXIV02003045">
    <property type="protein sequence ID" value="KAF6021414.1"/>
    <property type="molecule type" value="Genomic_DNA"/>
</dbReference>
<evidence type="ECO:0000256" key="1">
    <source>
        <dbReference type="SAM" id="Phobius"/>
    </source>
</evidence>